<dbReference type="EMBL" id="VIFK01000182">
    <property type="protein sequence ID" value="TQE98523.1"/>
    <property type="molecule type" value="Genomic_DNA"/>
</dbReference>
<feature type="domain" description="DUF4357" evidence="1">
    <location>
        <begin position="204"/>
        <end position="257"/>
    </location>
</feature>
<evidence type="ECO:0000313" key="2">
    <source>
        <dbReference type="EMBL" id="TQE98523.1"/>
    </source>
</evidence>
<dbReference type="Pfam" id="PF14267">
    <property type="entry name" value="DUF4357"/>
    <property type="match status" value="1"/>
</dbReference>
<evidence type="ECO:0000313" key="3">
    <source>
        <dbReference type="Proteomes" id="UP000315400"/>
    </source>
</evidence>
<accession>A0A540VQU7</accession>
<dbReference type="CDD" id="cd10447">
    <property type="entry name" value="GIY-YIG_unchar_2"/>
    <property type="match status" value="1"/>
</dbReference>
<name>A0A540VQU7_9GAMM</name>
<sequence length="274" mass="30363">MVERSNWIGKALVFPRSLVPDIKAREEFAQTGVYVLIGPRDDGEGEAIYIGEGDPVLPRIENHYANKDFWTRAAFFVTSGIGLNKAQVQYLEHRLLLLAREAKRVKLENRNQPSLPSLHEADTADMDVFLENMLQIMPLIGISAFERPKRPTQRKQVRLFCSGKGVRAEGFESSEGFVVLEGSQAHGQTVNSMETRVPGYLELRNGLIEAGVLVYEGEHYRFTQDYSFNSPSAAAAVVLGRSANGRREWADANGRQLRAIQEAAVSGAAEAGDL</sequence>
<gene>
    <name evidence="2" type="ORF">FKY71_13410</name>
</gene>
<dbReference type="InterPro" id="IPR025579">
    <property type="entry name" value="DUF4357"/>
</dbReference>
<protein>
    <submittedName>
        <fullName evidence="2">GIY-YIG nuclease family protein</fullName>
    </submittedName>
</protein>
<dbReference type="AlphaFoldDB" id="A0A540VQU7"/>
<dbReference type="Proteomes" id="UP000315400">
    <property type="component" value="Unassembled WGS sequence"/>
</dbReference>
<reference evidence="2 3" key="1">
    <citation type="submission" date="2019-06" db="EMBL/GenBank/DDBJ databases">
        <title>Metagenome assembled Genome of Spiribacter salinus SL48-SHIP from the microbial mat of Salt Lake 48 (Novosibirsk region, Russia).</title>
        <authorList>
            <person name="Shipova A."/>
            <person name="Rozanov A.S."/>
            <person name="Bryanskaya A.V."/>
            <person name="Peltek S.E."/>
        </authorList>
    </citation>
    <scope>NUCLEOTIDE SEQUENCE [LARGE SCALE GENOMIC DNA]</scope>
    <source>
        <strain evidence="2">SL48-SHIP-2</strain>
    </source>
</reference>
<evidence type="ECO:0000259" key="1">
    <source>
        <dbReference type="Pfam" id="PF14267"/>
    </source>
</evidence>
<proteinExistence type="predicted"/>
<comment type="caution">
    <text evidence="2">The sequence shown here is derived from an EMBL/GenBank/DDBJ whole genome shotgun (WGS) entry which is preliminary data.</text>
</comment>
<organism evidence="2 3">
    <name type="scientific">Spiribacter salinus</name>
    <dbReference type="NCBI Taxonomy" id="1335746"/>
    <lineage>
        <taxon>Bacteria</taxon>
        <taxon>Pseudomonadati</taxon>
        <taxon>Pseudomonadota</taxon>
        <taxon>Gammaproteobacteria</taxon>
        <taxon>Chromatiales</taxon>
        <taxon>Ectothiorhodospiraceae</taxon>
        <taxon>Spiribacter</taxon>
    </lineage>
</organism>